<gene>
    <name evidence="2" type="ORF">AXG93_4368s1760</name>
</gene>
<dbReference type="AlphaFoldDB" id="A0A176W0J7"/>
<organism evidence="2 3">
    <name type="scientific">Marchantia polymorpha subsp. ruderalis</name>
    <dbReference type="NCBI Taxonomy" id="1480154"/>
    <lineage>
        <taxon>Eukaryota</taxon>
        <taxon>Viridiplantae</taxon>
        <taxon>Streptophyta</taxon>
        <taxon>Embryophyta</taxon>
        <taxon>Marchantiophyta</taxon>
        <taxon>Marchantiopsida</taxon>
        <taxon>Marchantiidae</taxon>
        <taxon>Marchantiales</taxon>
        <taxon>Marchantiaceae</taxon>
        <taxon>Marchantia</taxon>
    </lineage>
</organism>
<reference evidence="2" key="1">
    <citation type="submission" date="2016-03" db="EMBL/GenBank/DDBJ databases">
        <title>Mechanisms controlling the formation of the plant cell surface in tip-growing cells are functionally conserved among land plants.</title>
        <authorList>
            <person name="Honkanen S."/>
            <person name="Jones V.A."/>
            <person name="Morieri G."/>
            <person name="Champion C."/>
            <person name="Hetherington A.J."/>
            <person name="Kelly S."/>
            <person name="Saint-Marcoux D."/>
            <person name="Proust H."/>
            <person name="Prescott H."/>
            <person name="Dolan L."/>
        </authorList>
    </citation>
    <scope>NUCLEOTIDE SEQUENCE [LARGE SCALE GENOMIC DNA]</scope>
    <source>
        <tissue evidence="2">Whole gametophyte</tissue>
    </source>
</reference>
<evidence type="ECO:0000313" key="3">
    <source>
        <dbReference type="Proteomes" id="UP000077202"/>
    </source>
</evidence>
<evidence type="ECO:0000313" key="2">
    <source>
        <dbReference type="EMBL" id="OAE25716.1"/>
    </source>
</evidence>
<keyword evidence="3" id="KW-1185">Reference proteome</keyword>
<keyword evidence="1" id="KW-0812">Transmembrane</keyword>
<sequence>MARKAVVKLLAEYGLLAANHNRTLGLLGFFRSTARRDVGKLIVTVIVCPERSRNDEFSKKRLHNSAGRREFHYSNDYIHAPTMYNITAIKNRKLKFGVAVFGGVAVGIIVPMYAYCLQQNRAKGPQPEPEEEPEED</sequence>
<accession>A0A176W0J7</accession>
<dbReference type="PANTHER" id="PTHR36003">
    <property type="entry name" value="TONB-DEPENDENT HEME RECEPTOR A"/>
    <property type="match status" value="1"/>
</dbReference>
<keyword evidence="1" id="KW-1133">Transmembrane helix</keyword>
<name>A0A176W0J7_MARPO</name>
<feature type="transmembrane region" description="Helical" evidence="1">
    <location>
        <begin position="96"/>
        <end position="115"/>
    </location>
</feature>
<evidence type="ECO:0000256" key="1">
    <source>
        <dbReference type="SAM" id="Phobius"/>
    </source>
</evidence>
<keyword evidence="1" id="KW-0472">Membrane</keyword>
<protein>
    <submittedName>
        <fullName evidence="2">Uncharacterized protein</fullName>
    </submittedName>
</protein>
<dbReference type="PANTHER" id="PTHR36003:SF5">
    <property type="entry name" value="TONB-DEPENDENT HEME RECEPTOR A"/>
    <property type="match status" value="1"/>
</dbReference>
<dbReference type="Proteomes" id="UP000077202">
    <property type="component" value="Unassembled WGS sequence"/>
</dbReference>
<comment type="caution">
    <text evidence="2">The sequence shown here is derived from an EMBL/GenBank/DDBJ whole genome shotgun (WGS) entry which is preliminary data.</text>
</comment>
<dbReference type="EMBL" id="LVLJ01002295">
    <property type="protein sequence ID" value="OAE25716.1"/>
    <property type="molecule type" value="Genomic_DNA"/>
</dbReference>
<proteinExistence type="predicted"/>